<evidence type="ECO:0000256" key="1">
    <source>
        <dbReference type="SAM" id="Phobius"/>
    </source>
</evidence>
<feature type="transmembrane region" description="Helical" evidence="1">
    <location>
        <begin position="25"/>
        <end position="44"/>
    </location>
</feature>
<sequence length="374" mass="42849">MGHQIEQEAKPPRLASLDALRGFDMFWIIGGSGLLIALLEVLRLPHDWILEVKAQLRHVKWEGFHFLDLVFPLFVFMSGVTIPYSILSKKEKGVAPRRLQLKIVKRAVLLIIIGLSFSVFRFNPSAVRFYTVLWLIGMSYLIGASLSLHVESWQKKVFTIIGVLLAYHLVMLYLPFPGKESGITPENNLAAWMDRSLISTNLYRKVYDPEGSIRVITAGMLCLLGALTGQRIKSYPNAKLRCGLELFGAGLGFLFFGWIWSFFFPIIKDLWSPSFILWTAGWSLLLLSIFYTVIDVWKQKWMGWFFIPIGMNSITIYVGQHYVNFGDIQHYFFGGLANICSDADLKKLVLAFGLIAIKWGFLYWLFIKKLFLRV</sequence>
<feature type="transmembrane region" description="Helical" evidence="1">
    <location>
        <begin position="242"/>
        <end position="263"/>
    </location>
</feature>
<dbReference type="EMBL" id="CAAHFH010000002">
    <property type="protein sequence ID" value="VGO20797.1"/>
    <property type="molecule type" value="Genomic_DNA"/>
</dbReference>
<dbReference type="RefSeq" id="WP_136062309.1">
    <property type="nucleotide sequence ID" value="NZ_CAAHFH010000002.1"/>
</dbReference>
<reference evidence="2 3" key="1">
    <citation type="submission" date="2019-04" db="EMBL/GenBank/DDBJ databases">
        <authorList>
            <person name="Van Vliet M D."/>
        </authorList>
    </citation>
    <scope>NUCLEOTIDE SEQUENCE [LARGE SCALE GENOMIC DNA]</scope>
    <source>
        <strain evidence="2 3">F21</strain>
    </source>
</reference>
<feature type="transmembrane region" description="Helical" evidence="1">
    <location>
        <begin position="157"/>
        <end position="176"/>
    </location>
</feature>
<keyword evidence="1" id="KW-1133">Transmembrane helix</keyword>
<dbReference type="Proteomes" id="UP000346198">
    <property type="component" value="Unassembled WGS sequence"/>
</dbReference>
<keyword evidence="1" id="KW-0472">Membrane</keyword>
<feature type="transmembrane region" description="Helical" evidence="1">
    <location>
        <begin position="211"/>
        <end position="230"/>
    </location>
</feature>
<dbReference type="PANTHER" id="PTHR31061">
    <property type="entry name" value="LD22376P"/>
    <property type="match status" value="1"/>
</dbReference>
<protein>
    <submittedName>
        <fullName evidence="2">Uncharacterized protein</fullName>
    </submittedName>
</protein>
<feature type="transmembrane region" description="Helical" evidence="1">
    <location>
        <begin position="107"/>
        <end position="123"/>
    </location>
</feature>
<evidence type="ECO:0000313" key="2">
    <source>
        <dbReference type="EMBL" id="VGO20797.1"/>
    </source>
</evidence>
<feature type="transmembrane region" description="Helical" evidence="1">
    <location>
        <begin position="275"/>
        <end position="294"/>
    </location>
</feature>
<feature type="transmembrane region" description="Helical" evidence="1">
    <location>
        <begin position="64"/>
        <end position="87"/>
    </location>
</feature>
<keyword evidence="3" id="KW-1185">Reference proteome</keyword>
<keyword evidence="1" id="KW-0812">Transmembrane</keyword>
<feature type="transmembrane region" description="Helical" evidence="1">
    <location>
        <begin position="348"/>
        <end position="367"/>
    </location>
</feature>
<dbReference type="PANTHER" id="PTHR31061:SF24">
    <property type="entry name" value="LD22376P"/>
    <property type="match status" value="1"/>
</dbReference>
<name>A0A6C2UN74_9BACT</name>
<feature type="transmembrane region" description="Helical" evidence="1">
    <location>
        <begin position="129"/>
        <end position="150"/>
    </location>
</feature>
<dbReference type="AlphaFoldDB" id="A0A6C2UN74"/>
<evidence type="ECO:0000313" key="3">
    <source>
        <dbReference type="Proteomes" id="UP000346198"/>
    </source>
</evidence>
<accession>A0A6C2UN74</accession>
<gene>
    <name evidence="2" type="ORF">SCARR_02864</name>
</gene>
<proteinExistence type="predicted"/>
<organism evidence="2 3">
    <name type="scientific">Pontiella sulfatireligans</name>
    <dbReference type="NCBI Taxonomy" id="2750658"/>
    <lineage>
        <taxon>Bacteria</taxon>
        <taxon>Pseudomonadati</taxon>
        <taxon>Kiritimatiellota</taxon>
        <taxon>Kiritimatiellia</taxon>
        <taxon>Kiritimatiellales</taxon>
        <taxon>Pontiellaceae</taxon>
        <taxon>Pontiella</taxon>
    </lineage>
</organism>
<feature type="transmembrane region" description="Helical" evidence="1">
    <location>
        <begin position="301"/>
        <end position="323"/>
    </location>
</feature>